<evidence type="ECO:0000313" key="5">
    <source>
        <dbReference type="Proteomes" id="UP000019384"/>
    </source>
</evidence>
<feature type="domain" description="Swc3 C-terminal" evidence="3">
    <location>
        <begin position="657"/>
        <end position="762"/>
    </location>
</feature>
<reference evidence="4" key="1">
    <citation type="submission" date="2013-12" db="EMBL/GenBank/DDBJ databases">
        <authorList>
            <person name="Genoscope - CEA"/>
        </authorList>
    </citation>
    <scope>NUCLEOTIDE SEQUENCE</scope>
    <source>
        <strain evidence="4">CBS 1993</strain>
    </source>
</reference>
<evidence type="ECO:0008006" key="6">
    <source>
        <dbReference type="Google" id="ProtNLM"/>
    </source>
</evidence>
<organism evidence="4 5">
    <name type="scientific">Kuraishia capsulata CBS 1993</name>
    <dbReference type="NCBI Taxonomy" id="1382522"/>
    <lineage>
        <taxon>Eukaryota</taxon>
        <taxon>Fungi</taxon>
        <taxon>Dikarya</taxon>
        <taxon>Ascomycota</taxon>
        <taxon>Saccharomycotina</taxon>
        <taxon>Pichiomycetes</taxon>
        <taxon>Pichiales</taxon>
        <taxon>Pichiaceae</taxon>
        <taxon>Kuraishia</taxon>
    </lineage>
</organism>
<feature type="region of interest" description="Disordered" evidence="1">
    <location>
        <begin position="211"/>
        <end position="344"/>
    </location>
</feature>
<dbReference type="EMBL" id="HG793131">
    <property type="protein sequence ID" value="CDK29836.1"/>
    <property type="molecule type" value="Genomic_DNA"/>
</dbReference>
<name>W6MSP7_9ASCO</name>
<dbReference type="InterPro" id="IPR037651">
    <property type="entry name" value="Swc3"/>
</dbReference>
<dbReference type="GeneID" id="34523207"/>
<accession>W6MSP7</accession>
<feature type="compositionally biased region" description="Basic and acidic residues" evidence="1">
    <location>
        <begin position="489"/>
        <end position="535"/>
    </location>
</feature>
<evidence type="ECO:0000259" key="3">
    <source>
        <dbReference type="Pfam" id="PF26242"/>
    </source>
</evidence>
<feature type="compositionally biased region" description="Basic and acidic residues" evidence="1">
    <location>
        <begin position="588"/>
        <end position="633"/>
    </location>
</feature>
<dbReference type="STRING" id="1382522.W6MSP7"/>
<keyword evidence="5" id="KW-1185">Reference proteome</keyword>
<feature type="compositionally biased region" description="Low complexity" evidence="1">
    <location>
        <begin position="543"/>
        <end position="552"/>
    </location>
</feature>
<evidence type="ECO:0000313" key="4">
    <source>
        <dbReference type="EMBL" id="CDK29836.1"/>
    </source>
</evidence>
<dbReference type="Pfam" id="PF24707">
    <property type="entry name" value="Swc3"/>
    <property type="match status" value="1"/>
</dbReference>
<feature type="region of interest" description="Disordered" evidence="1">
    <location>
        <begin position="489"/>
        <end position="691"/>
    </location>
</feature>
<dbReference type="Proteomes" id="UP000019384">
    <property type="component" value="Unassembled WGS sequence"/>
</dbReference>
<evidence type="ECO:0000256" key="1">
    <source>
        <dbReference type="SAM" id="MobiDB-lite"/>
    </source>
</evidence>
<feature type="compositionally biased region" description="Basic residues" evidence="1">
    <location>
        <begin position="642"/>
        <end position="660"/>
    </location>
</feature>
<dbReference type="OrthoDB" id="4097064at2759"/>
<dbReference type="Pfam" id="PF26242">
    <property type="entry name" value="Swc3_C"/>
    <property type="match status" value="2"/>
</dbReference>
<feature type="domain" description="SWR1-complex protein 3" evidence="2">
    <location>
        <begin position="41"/>
        <end position="138"/>
    </location>
</feature>
<feature type="compositionally biased region" description="Basic and acidic residues" evidence="1">
    <location>
        <begin position="272"/>
        <end position="295"/>
    </location>
</feature>
<dbReference type="GO" id="GO:0140849">
    <property type="term" value="F:ATP-dependent H2AZ histone chaperone activity"/>
    <property type="evidence" value="ECO:0007669"/>
    <property type="project" value="InterPro"/>
</dbReference>
<feature type="compositionally biased region" description="Pro residues" evidence="1">
    <location>
        <begin position="330"/>
        <end position="339"/>
    </location>
</feature>
<feature type="compositionally biased region" description="Acidic residues" evidence="1">
    <location>
        <begin position="262"/>
        <end position="271"/>
    </location>
</feature>
<dbReference type="PANTHER" id="PTHR28108">
    <property type="entry name" value="SWR1-COMPLEX PROTEIN 3"/>
    <property type="match status" value="1"/>
</dbReference>
<dbReference type="HOGENOM" id="CLU_008595_1_0_1"/>
<feature type="domain" description="Swc3 C-terminal" evidence="3">
    <location>
        <begin position="448"/>
        <end position="535"/>
    </location>
</feature>
<dbReference type="GO" id="GO:0000812">
    <property type="term" value="C:Swr1 complex"/>
    <property type="evidence" value="ECO:0007669"/>
    <property type="project" value="InterPro"/>
</dbReference>
<feature type="region of interest" description="Disordered" evidence="1">
    <location>
        <begin position="149"/>
        <end position="194"/>
    </location>
</feature>
<feature type="compositionally biased region" description="Basic and acidic residues" evidence="1">
    <location>
        <begin position="229"/>
        <end position="244"/>
    </location>
</feature>
<feature type="compositionally biased region" description="Polar residues" evidence="1">
    <location>
        <begin position="312"/>
        <end position="323"/>
    </location>
</feature>
<dbReference type="InterPro" id="IPR058986">
    <property type="entry name" value="Swc3_C"/>
</dbReference>
<feature type="compositionally biased region" description="Basic and acidic residues" evidence="1">
    <location>
        <begin position="668"/>
        <end position="688"/>
    </location>
</feature>
<proteinExistence type="predicted"/>
<reference evidence="4" key="2">
    <citation type="submission" date="2014-02" db="EMBL/GenBank/DDBJ databases">
        <title>Complete DNA sequence of /Kuraishia capsulata/ illustrates novel genomic features among budding yeasts (/Saccharomycotina/).</title>
        <authorList>
            <person name="Morales L."/>
            <person name="Noel B."/>
            <person name="Porcel B."/>
            <person name="Marcet-Houben M."/>
            <person name="Hullo M-F."/>
            <person name="Sacerdot C."/>
            <person name="Tekaia F."/>
            <person name="Leh-Louis V."/>
            <person name="Despons L."/>
            <person name="Khanna V."/>
            <person name="Aury J-M."/>
            <person name="Barbe V."/>
            <person name="Couloux A."/>
            <person name="Labadie K."/>
            <person name="Pelletier E."/>
            <person name="Souciet J-L."/>
            <person name="Boekhout T."/>
            <person name="Gabaldon T."/>
            <person name="Wincker P."/>
            <person name="Dujon B."/>
        </authorList>
    </citation>
    <scope>NUCLEOTIDE SEQUENCE</scope>
    <source>
        <strain evidence="4">CBS 1993</strain>
    </source>
</reference>
<gene>
    <name evidence="4" type="ORF">KUCA_T00005830001</name>
</gene>
<protein>
    <recommendedName>
        <fullName evidence="6">SWR1-complex protein 3</fullName>
    </recommendedName>
</protein>
<dbReference type="InterPro" id="IPR057558">
    <property type="entry name" value="Swc3_dom"/>
</dbReference>
<dbReference type="AlphaFoldDB" id="W6MSP7"/>
<sequence length="798" mass="90661">MPELVDESKTAKPIHKPVNQVWIPLMDSLDKDLVMEQRQGRPFEVIQTLPLSREEPDYGSLVNKLSMKDSATLYNSLIVSRHNWANYVFDAYWSRKEQYGNTAASDRKRDKMSKLCDSKIYAGPHSFDIRLFILKDEEKEKKRLDEIEKRREAKKKAQAVQMPVGGTQPVGVQSGGQMGGENRTEQQSVGAAPVVGSPVVQKTVEQCSNEAAIPPSMAREDGQVDTDTDAQKPGETETSSDKNLESSASKDATPEAVAETESQAEAEAEADTEAKTDAKTEAETEMKSSKADDTTKSTASVEIQKPIPPISRMNNAVTASKPPQISAPRPKLPIPPPQRPVSQARSDIMSSPENHIMISNLNTIARTDPSLNALMKIVASGNATHDQILQFQKYIQKAKEMGDVNGYYKKWQEQQQQLQLQQRLQLQRHNEQIRQQQLNQAKANAVPKEEKLTAFQERYLTDATIVFEFHENTAVRFYLPKNAIVELHEKPETEAKKTEGNEEKKEDTQQQEKQSETENDKGKNDDSESSSKPETAEGDSEATKAATQQTTPPKMPASTSKKQKKSPFVPEIIISFLSIHNQYEIDEFDRLKREEEERVRREEEEEKKRREEEEEERKKQAEAESEQSQKESDQPESPSSAPKKKPHRKAKRWSVTRRSTRQQSQSHAEVKKEEKETEVKRENEEKGTRPAPQYSCITIKLTDVPLRFFPMIKNSVNPQKEVLEYMEEIRKTGKKAEEMNVWFHLDGAKDELLAETLRYNLNRLDYMNGGGKLKGKAMLKRLTERSEIDSTPAKKPKN</sequence>
<dbReference type="RefSeq" id="XP_022461819.1">
    <property type="nucleotide sequence ID" value="XM_022602952.1"/>
</dbReference>
<evidence type="ECO:0000259" key="2">
    <source>
        <dbReference type="Pfam" id="PF24707"/>
    </source>
</evidence>
<dbReference type="PANTHER" id="PTHR28108:SF1">
    <property type="entry name" value="SWR1-COMPLEX PROTEIN 3"/>
    <property type="match status" value="1"/>
</dbReference>